<feature type="compositionally biased region" description="Basic residues" evidence="1">
    <location>
        <begin position="227"/>
        <end position="236"/>
    </location>
</feature>
<accession>A0A6J4SQY7</accession>
<feature type="compositionally biased region" description="Basic and acidic residues" evidence="1">
    <location>
        <begin position="119"/>
        <end position="132"/>
    </location>
</feature>
<sequence length="324" mass="36213">ERDVEQRRRSRPRGGGGRRVRRWRRGAARAGRRAPRGLPGGGHRRPPHLGRRHERAAADPRPGRTAAGGGRRGRGDAPARARLRRPLGLPRPRRDRSGAPVVGTARERSPARGRSALQDGRRVLRPGRDRRGALRHPRRRDGRPRPHQAARWPRARAGPRPSAVRRHALKRDRSRRRRRGPPRGGPRPPSGRPRHDEGGPHDDRRTRGEARPPGRADTPDVPGLRGRPSRSRRRRSQGLPLLGRSRVLPRQPRRRAATPGRERAVGGGPAARRSRGVPARHGAARRGDESRPYGRELRCQGRGGEDEQRGAHRARRAGDEARAL</sequence>
<protein>
    <submittedName>
        <fullName evidence="2">Protein-glutamate methylesterase</fullName>
    </submittedName>
</protein>
<name>A0A6J4SQY7_9ACTN</name>
<feature type="compositionally biased region" description="Basic residues" evidence="1">
    <location>
        <begin position="163"/>
        <end position="181"/>
    </location>
</feature>
<evidence type="ECO:0000313" key="2">
    <source>
        <dbReference type="EMBL" id="CAA9502909.1"/>
    </source>
</evidence>
<feature type="region of interest" description="Disordered" evidence="1">
    <location>
        <begin position="1"/>
        <end position="324"/>
    </location>
</feature>
<feature type="compositionally biased region" description="Basic and acidic residues" evidence="1">
    <location>
        <begin position="193"/>
        <end position="218"/>
    </location>
</feature>
<feature type="non-terminal residue" evidence="2">
    <location>
        <position position="1"/>
    </location>
</feature>
<feature type="compositionally biased region" description="Basic residues" evidence="1">
    <location>
        <begin position="8"/>
        <end position="35"/>
    </location>
</feature>
<feature type="compositionally biased region" description="Basic residues" evidence="1">
    <location>
        <begin position="42"/>
        <end position="54"/>
    </location>
</feature>
<feature type="compositionally biased region" description="Basic residues" evidence="1">
    <location>
        <begin position="133"/>
        <end position="148"/>
    </location>
</feature>
<dbReference type="EMBL" id="CADCVT010000204">
    <property type="protein sequence ID" value="CAA9502909.1"/>
    <property type="molecule type" value="Genomic_DNA"/>
</dbReference>
<dbReference type="AlphaFoldDB" id="A0A6J4SQY7"/>
<feature type="compositionally biased region" description="Low complexity" evidence="1">
    <location>
        <begin position="237"/>
        <end position="250"/>
    </location>
</feature>
<organism evidence="2">
    <name type="scientific">uncultured Solirubrobacteraceae bacterium</name>
    <dbReference type="NCBI Taxonomy" id="1162706"/>
    <lineage>
        <taxon>Bacteria</taxon>
        <taxon>Bacillati</taxon>
        <taxon>Actinomycetota</taxon>
        <taxon>Thermoleophilia</taxon>
        <taxon>Solirubrobacterales</taxon>
        <taxon>Solirubrobacteraceae</taxon>
        <taxon>environmental samples</taxon>
    </lineage>
</organism>
<feature type="compositionally biased region" description="Low complexity" evidence="1">
    <location>
        <begin position="149"/>
        <end position="162"/>
    </location>
</feature>
<evidence type="ECO:0000256" key="1">
    <source>
        <dbReference type="SAM" id="MobiDB-lite"/>
    </source>
</evidence>
<proteinExistence type="predicted"/>
<gene>
    <name evidence="2" type="ORF">AVDCRST_MAG85-1877</name>
</gene>
<feature type="non-terminal residue" evidence="2">
    <location>
        <position position="324"/>
    </location>
</feature>
<reference evidence="2" key="1">
    <citation type="submission" date="2020-02" db="EMBL/GenBank/DDBJ databases">
        <authorList>
            <person name="Meier V. D."/>
        </authorList>
    </citation>
    <scope>NUCLEOTIDE SEQUENCE</scope>
    <source>
        <strain evidence="2">AVDCRST_MAG85</strain>
    </source>
</reference>
<feature type="compositionally biased region" description="Low complexity" evidence="1">
    <location>
        <begin position="80"/>
        <end position="90"/>
    </location>
</feature>
<feature type="compositionally biased region" description="Basic and acidic residues" evidence="1">
    <location>
        <begin position="285"/>
        <end position="324"/>
    </location>
</feature>